<evidence type="ECO:0008006" key="6">
    <source>
        <dbReference type="Google" id="ProtNLM"/>
    </source>
</evidence>
<dbReference type="Proteomes" id="UP000673691">
    <property type="component" value="Unassembled WGS sequence"/>
</dbReference>
<keyword evidence="5" id="KW-1185">Reference proteome</keyword>
<dbReference type="GO" id="GO:0005634">
    <property type="term" value="C:nucleus"/>
    <property type="evidence" value="ECO:0007669"/>
    <property type="project" value="TreeGrafter"/>
</dbReference>
<evidence type="ECO:0000256" key="2">
    <source>
        <dbReference type="ARBA" id="ARBA00023043"/>
    </source>
</evidence>
<dbReference type="Pfam" id="PF12796">
    <property type="entry name" value="Ank_2"/>
    <property type="match status" value="1"/>
</dbReference>
<accession>A0A8H7ZRP3</accession>
<dbReference type="SUPFAM" id="SSF48403">
    <property type="entry name" value="Ankyrin repeat"/>
    <property type="match status" value="1"/>
</dbReference>
<keyword evidence="1" id="KW-0677">Repeat</keyword>
<dbReference type="InterPro" id="IPR050776">
    <property type="entry name" value="Ank_Repeat/CDKN_Inhibitor"/>
</dbReference>
<evidence type="ECO:0000313" key="5">
    <source>
        <dbReference type="Proteomes" id="UP000673691"/>
    </source>
</evidence>
<evidence type="ECO:0000256" key="1">
    <source>
        <dbReference type="ARBA" id="ARBA00022737"/>
    </source>
</evidence>
<dbReference type="Gene3D" id="1.25.40.20">
    <property type="entry name" value="Ankyrin repeat-containing domain"/>
    <property type="match status" value="1"/>
</dbReference>
<dbReference type="EMBL" id="JAEFCI010008712">
    <property type="protein sequence ID" value="KAG5458291.1"/>
    <property type="molecule type" value="Genomic_DNA"/>
</dbReference>
<proteinExistence type="predicted"/>
<dbReference type="PANTHER" id="PTHR24201">
    <property type="entry name" value="ANK_REP_REGION DOMAIN-CONTAINING PROTEIN"/>
    <property type="match status" value="1"/>
</dbReference>
<gene>
    <name evidence="4" type="ORF">BJ554DRAFT_1508</name>
</gene>
<reference evidence="4 5" key="1">
    <citation type="journal article" name="Sci. Rep.">
        <title>Genome-scale phylogenetic analyses confirm Olpidium as the closest living zoosporic fungus to the non-flagellated, terrestrial fungi.</title>
        <authorList>
            <person name="Chang Y."/>
            <person name="Rochon D."/>
            <person name="Sekimoto S."/>
            <person name="Wang Y."/>
            <person name="Chovatia M."/>
            <person name="Sandor L."/>
            <person name="Salamov A."/>
            <person name="Grigoriev I.V."/>
            <person name="Stajich J.E."/>
            <person name="Spatafora J.W."/>
        </authorList>
    </citation>
    <scope>NUCLEOTIDE SEQUENCE [LARGE SCALE GENOMIC DNA]</scope>
    <source>
        <strain evidence="4">S191</strain>
    </source>
</reference>
<keyword evidence="2 3" id="KW-0040">ANK repeat</keyword>
<sequence length="107" mass="11757">MGNARVVRYLVAECGAAVDAGDAWDSWTPVFFAAKEGRAEVAKILLEARCDIRRKDRLGRTPLDLGEREISAVSNAGRGRYQTFGPRPRFAFGKADLSVLKNDARST</sequence>
<dbReference type="PANTHER" id="PTHR24201:SF16">
    <property type="entry name" value="ANKYRIN-1-LIKE-RELATED"/>
    <property type="match status" value="1"/>
</dbReference>
<evidence type="ECO:0000256" key="3">
    <source>
        <dbReference type="PROSITE-ProRule" id="PRU00023"/>
    </source>
</evidence>
<evidence type="ECO:0000313" key="4">
    <source>
        <dbReference type="EMBL" id="KAG5458291.1"/>
    </source>
</evidence>
<dbReference type="InterPro" id="IPR036770">
    <property type="entry name" value="Ankyrin_rpt-contain_sf"/>
</dbReference>
<dbReference type="OrthoDB" id="194358at2759"/>
<comment type="caution">
    <text evidence="4">The sequence shown here is derived from an EMBL/GenBank/DDBJ whole genome shotgun (WGS) entry which is preliminary data.</text>
</comment>
<feature type="repeat" description="ANK" evidence="3">
    <location>
        <begin position="25"/>
        <end position="57"/>
    </location>
</feature>
<name>A0A8H7ZRP3_9FUNG</name>
<dbReference type="AlphaFoldDB" id="A0A8H7ZRP3"/>
<protein>
    <recommendedName>
        <fullName evidence="6">Ankyrin repeat protein</fullName>
    </recommendedName>
</protein>
<organism evidence="4 5">
    <name type="scientific">Olpidium bornovanus</name>
    <dbReference type="NCBI Taxonomy" id="278681"/>
    <lineage>
        <taxon>Eukaryota</taxon>
        <taxon>Fungi</taxon>
        <taxon>Fungi incertae sedis</taxon>
        <taxon>Olpidiomycota</taxon>
        <taxon>Olpidiomycotina</taxon>
        <taxon>Olpidiomycetes</taxon>
        <taxon>Olpidiales</taxon>
        <taxon>Olpidiaceae</taxon>
        <taxon>Olpidium</taxon>
    </lineage>
</organism>
<dbReference type="PROSITE" id="PS50088">
    <property type="entry name" value="ANK_REPEAT"/>
    <property type="match status" value="1"/>
</dbReference>
<dbReference type="PROSITE" id="PS50297">
    <property type="entry name" value="ANK_REP_REGION"/>
    <property type="match status" value="1"/>
</dbReference>
<dbReference type="InterPro" id="IPR002110">
    <property type="entry name" value="Ankyrin_rpt"/>
</dbReference>